<dbReference type="InterPro" id="IPR002213">
    <property type="entry name" value="UDP_glucos_trans"/>
</dbReference>
<dbReference type="InterPro" id="IPR050481">
    <property type="entry name" value="UDP-glycosyltransf_plant"/>
</dbReference>
<evidence type="ECO:0000313" key="3">
    <source>
        <dbReference type="EMBL" id="KAF9603530.1"/>
    </source>
</evidence>
<feature type="transmembrane region" description="Helical" evidence="2">
    <location>
        <begin position="117"/>
        <end position="148"/>
    </location>
</feature>
<dbReference type="EMBL" id="JADFTS010000006">
    <property type="protein sequence ID" value="KAF9603530.1"/>
    <property type="molecule type" value="Genomic_DNA"/>
</dbReference>
<evidence type="ECO:0000256" key="2">
    <source>
        <dbReference type="SAM" id="Phobius"/>
    </source>
</evidence>
<dbReference type="CDD" id="cd03784">
    <property type="entry name" value="GT1_Gtf-like"/>
    <property type="match status" value="1"/>
</dbReference>
<evidence type="ECO:0000313" key="4">
    <source>
        <dbReference type="Proteomes" id="UP000631114"/>
    </source>
</evidence>
<organism evidence="3 4">
    <name type="scientific">Coptis chinensis</name>
    <dbReference type="NCBI Taxonomy" id="261450"/>
    <lineage>
        <taxon>Eukaryota</taxon>
        <taxon>Viridiplantae</taxon>
        <taxon>Streptophyta</taxon>
        <taxon>Embryophyta</taxon>
        <taxon>Tracheophyta</taxon>
        <taxon>Spermatophyta</taxon>
        <taxon>Magnoliopsida</taxon>
        <taxon>Ranunculales</taxon>
        <taxon>Ranunculaceae</taxon>
        <taxon>Coptidoideae</taxon>
        <taxon>Coptis</taxon>
    </lineage>
</organism>
<dbReference type="GO" id="GO:0035251">
    <property type="term" value="F:UDP-glucosyltransferase activity"/>
    <property type="evidence" value="ECO:0007669"/>
    <property type="project" value="InterPro"/>
</dbReference>
<dbReference type="FunFam" id="3.40.50.2000:FF:000087">
    <property type="entry name" value="Glycosyltransferase"/>
    <property type="match status" value="1"/>
</dbReference>
<dbReference type="PANTHER" id="PTHR48049:SF84">
    <property type="entry name" value="UDP-GLYCOSYLTRANSFERASE 79A6"/>
    <property type="match status" value="1"/>
</dbReference>
<reference evidence="3 4" key="1">
    <citation type="submission" date="2020-10" db="EMBL/GenBank/DDBJ databases">
        <title>The Coptis chinensis genome and diversification of protoberbering-type alkaloids.</title>
        <authorList>
            <person name="Wang B."/>
            <person name="Shu S."/>
            <person name="Song C."/>
            <person name="Liu Y."/>
        </authorList>
    </citation>
    <scope>NUCLEOTIDE SEQUENCE [LARGE SCALE GENOMIC DNA]</scope>
    <source>
        <strain evidence="3">HL-2020</strain>
        <tissue evidence="3">Leaf</tissue>
    </source>
</reference>
<dbReference type="Proteomes" id="UP000631114">
    <property type="component" value="Unassembled WGS sequence"/>
</dbReference>
<keyword evidence="2" id="KW-0812">Transmembrane</keyword>
<dbReference type="OrthoDB" id="5835829at2759"/>
<dbReference type="SUPFAM" id="SSF53756">
    <property type="entry name" value="UDP-Glycosyltransferase/glycogen phosphorylase"/>
    <property type="match status" value="1"/>
</dbReference>
<proteinExistence type="predicted"/>
<dbReference type="Gene3D" id="3.40.50.2000">
    <property type="entry name" value="Glycogen Phosphorylase B"/>
    <property type="match status" value="2"/>
</dbReference>
<comment type="caution">
    <text evidence="3">The sequence shown here is derived from an EMBL/GenBank/DDBJ whole genome shotgun (WGS) entry which is preliminary data.</text>
</comment>
<sequence length="385" mass="43385">MSTQPTYHVAMFPWFAIGHITPFLHVSNKLDERGHRVTFLIPKNTQNKFNHLNLHPHLIQFIPLTVPKVDGLPPGAETMSDVPIQKASLLAVAFDILKGQVEIALHKLKPDAVFFDFAYWLPALAVPLGIKCIFFSIISAVSSAYFLVPSRKLEKGQHFTELDLIEPPPGYPSASPFNYLPFELRDAKDFFSTEFHGGISFFHRIITSMTESLAHCFITCSELEGPFCDYIENQYNKPILLTGPILPDPSSNSPLEEKWAKWLGGFKEGSVVYCAFGSECVLQKDQFQELVLGLEHTGLPFLVRLKPPFGCETLVEALPEGFEERVRGRGVVHGDWVQQQLILKHPSVGCFVLWAWVYVGIFDEHLPNSFGTPPWGSVCKYQIRD</sequence>
<protein>
    <submittedName>
        <fullName evidence="3">Uncharacterized protein</fullName>
    </submittedName>
</protein>
<keyword evidence="2" id="KW-1133">Transmembrane helix</keyword>
<accession>A0A835HME5</accession>
<name>A0A835HME5_9MAGN</name>
<evidence type="ECO:0000256" key="1">
    <source>
        <dbReference type="ARBA" id="ARBA00022679"/>
    </source>
</evidence>
<keyword evidence="2" id="KW-0472">Membrane</keyword>
<dbReference type="PANTHER" id="PTHR48049">
    <property type="entry name" value="GLYCOSYLTRANSFERASE"/>
    <property type="match status" value="1"/>
</dbReference>
<gene>
    <name evidence="3" type="ORF">IFM89_037011</name>
</gene>
<dbReference type="AlphaFoldDB" id="A0A835HME5"/>
<keyword evidence="4" id="KW-1185">Reference proteome</keyword>
<keyword evidence="1" id="KW-0808">Transferase</keyword>